<dbReference type="PROSITE" id="PS50039">
    <property type="entry name" value="FORK_HEAD_3"/>
    <property type="match status" value="1"/>
</dbReference>
<keyword evidence="1 2" id="KW-0238">DNA-binding</keyword>
<feature type="compositionally biased region" description="Pro residues" evidence="3">
    <location>
        <begin position="197"/>
        <end position="206"/>
    </location>
</feature>
<feature type="compositionally biased region" description="Polar residues" evidence="3">
    <location>
        <begin position="387"/>
        <end position="404"/>
    </location>
</feature>
<feature type="compositionally biased region" description="Basic and acidic residues" evidence="3">
    <location>
        <begin position="7"/>
        <end position="25"/>
    </location>
</feature>
<reference evidence="5 6" key="1">
    <citation type="journal article" date="2024" name="J Genomics">
        <title>Draft genome sequencing and assembly of Favolaschia claudopus CIRM-BRFM 2984 isolated from oak limbs.</title>
        <authorList>
            <person name="Navarro D."/>
            <person name="Drula E."/>
            <person name="Chaduli D."/>
            <person name="Cazenave R."/>
            <person name="Ahrendt S."/>
            <person name="Wang J."/>
            <person name="Lipzen A."/>
            <person name="Daum C."/>
            <person name="Barry K."/>
            <person name="Grigoriev I.V."/>
            <person name="Favel A."/>
            <person name="Rosso M.N."/>
            <person name="Martin F."/>
        </authorList>
    </citation>
    <scope>NUCLEOTIDE SEQUENCE [LARGE SCALE GENOMIC DNA]</scope>
    <source>
        <strain evidence="5 6">CIRM-BRFM 2984</strain>
    </source>
</reference>
<dbReference type="InterPro" id="IPR050211">
    <property type="entry name" value="FOX_domain-containing"/>
</dbReference>
<dbReference type="InterPro" id="IPR036390">
    <property type="entry name" value="WH_DNA-bd_sf"/>
</dbReference>
<name>A0AAW0B2P8_9AGAR</name>
<dbReference type="EMBL" id="JAWWNJ010000042">
    <property type="protein sequence ID" value="KAK7020046.1"/>
    <property type="molecule type" value="Genomic_DNA"/>
</dbReference>
<evidence type="ECO:0000313" key="5">
    <source>
        <dbReference type="EMBL" id="KAK7020046.1"/>
    </source>
</evidence>
<dbReference type="Gene3D" id="1.10.10.10">
    <property type="entry name" value="Winged helix-like DNA-binding domain superfamily/Winged helix DNA-binding domain"/>
    <property type="match status" value="1"/>
</dbReference>
<feature type="region of interest" description="Disordered" evidence="3">
    <location>
        <begin position="371"/>
        <end position="471"/>
    </location>
</feature>
<accession>A0AAW0B2P8</accession>
<protein>
    <recommendedName>
        <fullName evidence="4">Fork-head domain-containing protein</fullName>
    </recommendedName>
</protein>
<keyword evidence="6" id="KW-1185">Reference proteome</keyword>
<sequence length="471" mass="51751">MRVKQITHPDSEPWDRDVKQERATHDSSGSSAFAPDPVVDNNNNSPSSSSLSSTPTLTMDDVLIDFGDDDYVYANYTPLSSSNGSLPPTSPLLFGGIAPLPSCAAPSSLYDEFDPASLKIVPPSQQHDIPSVAPDTQDIFDDTLGALECGPPFTFPADTLDATDDNLDDGPASYIPGFYYPYEFSPSSSSGYFGPAIPSPPPPPPQNQIQPQPQHLQPIQPPLPYTLLHPQHTPHGLTDAGPYLRRQLGIPAPHPINLYALPDPLPGTKPRATLPVLIKLAIYGSDQGMLTLQQICGAIRERFRFFWEQFHLEADDILDRSIRHVLSLKTIYKKIPRSDQDPGQGCYWALDVDAEIKYGLYKRERKRRCVTRASSSPEYNSPPSSPLRTSEPTGKHTTPSSAATRSLRGTRKPPGRPSKAAELSTPYCKTRTSPRNARASTSKAFYVDAEDSDNDEYIPGGATRRRRRTGR</sequence>
<dbReference type="InterPro" id="IPR001766">
    <property type="entry name" value="Fork_head_dom"/>
</dbReference>
<dbReference type="AlphaFoldDB" id="A0AAW0B2P8"/>
<feature type="domain" description="Fork-head" evidence="4">
    <location>
        <begin position="269"/>
        <end position="366"/>
    </location>
</feature>
<comment type="caution">
    <text evidence="5">The sequence shown here is derived from an EMBL/GenBank/DDBJ whole genome shotgun (WGS) entry which is preliminary data.</text>
</comment>
<feature type="compositionally biased region" description="Low complexity" evidence="3">
    <location>
        <begin position="207"/>
        <end position="218"/>
    </location>
</feature>
<proteinExistence type="predicted"/>
<feature type="region of interest" description="Disordered" evidence="3">
    <location>
        <begin position="1"/>
        <end position="56"/>
    </location>
</feature>
<organism evidence="5 6">
    <name type="scientific">Favolaschia claudopus</name>
    <dbReference type="NCBI Taxonomy" id="2862362"/>
    <lineage>
        <taxon>Eukaryota</taxon>
        <taxon>Fungi</taxon>
        <taxon>Dikarya</taxon>
        <taxon>Basidiomycota</taxon>
        <taxon>Agaricomycotina</taxon>
        <taxon>Agaricomycetes</taxon>
        <taxon>Agaricomycetidae</taxon>
        <taxon>Agaricales</taxon>
        <taxon>Marasmiineae</taxon>
        <taxon>Mycenaceae</taxon>
        <taxon>Favolaschia</taxon>
    </lineage>
</organism>
<dbReference type="CDD" id="cd00059">
    <property type="entry name" value="FH_FOX"/>
    <property type="match status" value="1"/>
</dbReference>
<evidence type="ECO:0000259" key="4">
    <source>
        <dbReference type="PROSITE" id="PS50039"/>
    </source>
</evidence>
<dbReference type="Pfam" id="PF00250">
    <property type="entry name" value="Forkhead"/>
    <property type="match status" value="1"/>
</dbReference>
<dbReference type="PANTHER" id="PTHR11829:SF343">
    <property type="entry name" value="FORK-HEAD DOMAIN-CONTAINING PROTEIN"/>
    <property type="match status" value="1"/>
</dbReference>
<evidence type="ECO:0000313" key="6">
    <source>
        <dbReference type="Proteomes" id="UP001362999"/>
    </source>
</evidence>
<keyword evidence="2" id="KW-0539">Nucleus</keyword>
<dbReference type="GO" id="GO:0000978">
    <property type="term" value="F:RNA polymerase II cis-regulatory region sequence-specific DNA binding"/>
    <property type="evidence" value="ECO:0007669"/>
    <property type="project" value="TreeGrafter"/>
</dbReference>
<evidence type="ECO:0000256" key="2">
    <source>
        <dbReference type="PROSITE-ProRule" id="PRU00089"/>
    </source>
</evidence>
<dbReference type="GO" id="GO:0005634">
    <property type="term" value="C:nucleus"/>
    <property type="evidence" value="ECO:0007669"/>
    <property type="project" value="UniProtKB-SubCell"/>
</dbReference>
<feature type="region of interest" description="Disordered" evidence="3">
    <location>
        <begin position="191"/>
        <end position="222"/>
    </location>
</feature>
<dbReference type="Proteomes" id="UP001362999">
    <property type="component" value="Unassembled WGS sequence"/>
</dbReference>
<feature type="compositionally biased region" description="Low complexity" evidence="3">
    <location>
        <begin position="35"/>
        <end position="56"/>
    </location>
</feature>
<gene>
    <name evidence="5" type="ORF">R3P38DRAFT_3552239</name>
</gene>
<feature type="DNA-binding region" description="Fork-head" evidence="2">
    <location>
        <begin position="269"/>
        <end position="366"/>
    </location>
</feature>
<dbReference type="SMART" id="SM00339">
    <property type="entry name" value="FH"/>
    <property type="match status" value="1"/>
</dbReference>
<evidence type="ECO:0000256" key="1">
    <source>
        <dbReference type="ARBA" id="ARBA00023125"/>
    </source>
</evidence>
<comment type="subcellular location">
    <subcellularLocation>
        <location evidence="2">Nucleus</location>
    </subcellularLocation>
</comment>
<dbReference type="SUPFAM" id="SSF46785">
    <property type="entry name" value="Winged helix' DNA-binding domain"/>
    <property type="match status" value="1"/>
</dbReference>
<dbReference type="GO" id="GO:0000981">
    <property type="term" value="F:DNA-binding transcription factor activity, RNA polymerase II-specific"/>
    <property type="evidence" value="ECO:0007669"/>
    <property type="project" value="TreeGrafter"/>
</dbReference>
<evidence type="ECO:0000256" key="3">
    <source>
        <dbReference type="SAM" id="MobiDB-lite"/>
    </source>
</evidence>
<dbReference type="InterPro" id="IPR036388">
    <property type="entry name" value="WH-like_DNA-bd_sf"/>
</dbReference>
<feature type="compositionally biased region" description="Polar residues" evidence="3">
    <location>
        <begin position="430"/>
        <end position="443"/>
    </location>
</feature>
<dbReference type="PANTHER" id="PTHR11829">
    <property type="entry name" value="FORKHEAD BOX PROTEIN"/>
    <property type="match status" value="1"/>
</dbReference>